<dbReference type="Gene3D" id="1.10.10.10">
    <property type="entry name" value="Winged helix-like DNA-binding domain superfamily/Winged helix DNA-binding domain"/>
    <property type="match status" value="1"/>
</dbReference>
<dbReference type="SMART" id="SM00421">
    <property type="entry name" value="HTH_LUXR"/>
    <property type="match status" value="1"/>
</dbReference>
<proteinExistence type="predicted"/>
<dbReference type="InterPro" id="IPR000792">
    <property type="entry name" value="Tscrpt_reg_LuxR_C"/>
</dbReference>
<dbReference type="Proteomes" id="UP000321291">
    <property type="component" value="Chromosome"/>
</dbReference>
<dbReference type="PROSITE" id="PS50043">
    <property type="entry name" value="HTH_LUXR_2"/>
    <property type="match status" value="1"/>
</dbReference>
<dbReference type="PANTHER" id="PTHR44688">
    <property type="entry name" value="DNA-BINDING TRANSCRIPTIONAL ACTIVATOR DEVR_DOSR"/>
    <property type="match status" value="1"/>
</dbReference>
<reference evidence="5 6" key="1">
    <citation type="journal article" date="2017" name="Int. J. Syst. Evol. Microbiol.">
        <title>Arachidicoccus ginsenosidivorans sp. nov., with ginsenoside-converting activity isolated from ginseng cultivating soil.</title>
        <authorList>
            <person name="Siddiqi M.Z."/>
            <person name="Aslam Z."/>
            <person name="Im W.T."/>
        </authorList>
    </citation>
    <scope>NUCLEOTIDE SEQUENCE [LARGE SCALE GENOMIC DNA]</scope>
    <source>
        <strain evidence="5 6">Gsoil 809</strain>
    </source>
</reference>
<evidence type="ECO:0000256" key="1">
    <source>
        <dbReference type="ARBA" id="ARBA00023015"/>
    </source>
</evidence>
<dbReference type="AlphaFoldDB" id="A0A5B8VR88"/>
<dbReference type="PANTHER" id="PTHR44688:SF16">
    <property type="entry name" value="DNA-BINDING TRANSCRIPTIONAL ACTIVATOR DEVR_DOSR"/>
    <property type="match status" value="1"/>
</dbReference>
<sequence length="76" mass="8653">MGSQATAHNTLSLLTFSERKILELISQQKSSKEIAAMLFISEKTVETHRAHIIKKLDIPPIKNALLKWAIENKREL</sequence>
<evidence type="ECO:0000313" key="6">
    <source>
        <dbReference type="Proteomes" id="UP000321291"/>
    </source>
</evidence>
<dbReference type="GO" id="GO:0003677">
    <property type="term" value="F:DNA binding"/>
    <property type="evidence" value="ECO:0007669"/>
    <property type="project" value="UniProtKB-KW"/>
</dbReference>
<keyword evidence="1" id="KW-0805">Transcription regulation</keyword>
<keyword evidence="6" id="KW-1185">Reference proteome</keyword>
<feature type="domain" description="HTH luxR-type" evidence="4">
    <location>
        <begin position="7"/>
        <end position="73"/>
    </location>
</feature>
<dbReference type="RefSeq" id="WP_146785743.1">
    <property type="nucleotide sequence ID" value="NZ_CP042434.1"/>
</dbReference>
<gene>
    <name evidence="5" type="ORF">FSB73_18845</name>
</gene>
<dbReference type="SUPFAM" id="SSF46894">
    <property type="entry name" value="C-terminal effector domain of the bipartite response regulators"/>
    <property type="match status" value="1"/>
</dbReference>
<name>A0A5B8VR88_9BACT</name>
<dbReference type="Pfam" id="PF00196">
    <property type="entry name" value="GerE"/>
    <property type="match status" value="1"/>
</dbReference>
<dbReference type="InterPro" id="IPR016032">
    <property type="entry name" value="Sig_transdc_resp-reg_C-effctor"/>
</dbReference>
<dbReference type="GO" id="GO:0006355">
    <property type="term" value="P:regulation of DNA-templated transcription"/>
    <property type="evidence" value="ECO:0007669"/>
    <property type="project" value="InterPro"/>
</dbReference>
<evidence type="ECO:0000256" key="2">
    <source>
        <dbReference type="ARBA" id="ARBA00023125"/>
    </source>
</evidence>
<organism evidence="5 6">
    <name type="scientific">Arachidicoccus ginsenosidivorans</name>
    <dbReference type="NCBI Taxonomy" id="496057"/>
    <lineage>
        <taxon>Bacteria</taxon>
        <taxon>Pseudomonadati</taxon>
        <taxon>Bacteroidota</taxon>
        <taxon>Chitinophagia</taxon>
        <taxon>Chitinophagales</taxon>
        <taxon>Chitinophagaceae</taxon>
        <taxon>Arachidicoccus</taxon>
    </lineage>
</organism>
<evidence type="ECO:0000313" key="5">
    <source>
        <dbReference type="EMBL" id="QEC73412.1"/>
    </source>
</evidence>
<evidence type="ECO:0000256" key="3">
    <source>
        <dbReference type="ARBA" id="ARBA00023163"/>
    </source>
</evidence>
<dbReference type="CDD" id="cd06170">
    <property type="entry name" value="LuxR_C_like"/>
    <property type="match status" value="1"/>
</dbReference>
<keyword evidence="2" id="KW-0238">DNA-binding</keyword>
<dbReference type="PRINTS" id="PR00038">
    <property type="entry name" value="HTHLUXR"/>
</dbReference>
<dbReference type="KEGG" id="agi:FSB73_18845"/>
<keyword evidence="3" id="KW-0804">Transcription</keyword>
<accession>A0A5B8VR88</accession>
<dbReference type="InterPro" id="IPR036388">
    <property type="entry name" value="WH-like_DNA-bd_sf"/>
</dbReference>
<evidence type="ECO:0000259" key="4">
    <source>
        <dbReference type="PROSITE" id="PS50043"/>
    </source>
</evidence>
<dbReference type="EMBL" id="CP042434">
    <property type="protein sequence ID" value="QEC73412.1"/>
    <property type="molecule type" value="Genomic_DNA"/>
</dbReference>
<dbReference type="OrthoDB" id="9797341at2"/>
<protein>
    <submittedName>
        <fullName evidence="5">Helix-turn-helix transcriptional regulator</fullName>
    </submittedName>
</protein>